<keyword evidence="3 6" id="KW-0812">Transmembrane</keyword>
<accession>A0ABU7FVY3</accession>
<evidence type="ECO:0000256" key="6">
    <source>
        <dbReference type="SAM" id="Phobius"/>
    </source>
</evidence>
<feature type="transmembrane region" description="Helical" evidence="6">
    <location>
        <begin position="95"/>
        <end position="113"/>
    </location>
</feature>
<feature type="domain" description="EamA" evidence="7">
    <location>
        <begin position="3"/>
        <end position="138"/>
    </location>
</feature>
<dbReference type="Proteomes" id="UP001333996">
    <property type="component" value="Unassembled WGS sequence"/>
</dbReference>
<evidence type="ECO:0000313" key="8">
    <source>
        <dbReference type="EMBL" id="MED7828272.1"/>
    </source>
</evidence>
<dbReference type="PANTHER" id="PTHR32322:SF2">
    <property type="entry name" value="EAMA DOMAIN-CONTAINING PROTEIN"/>
    <property type="match status" value="1"/>
</dbReference>
<feature type="transmembrane region" description="Helical" evidence="6">
    <location>
        <begin position="7"/>
        <end position="25"/>
    </location>
</feature>
<sequence length="297" mass="30132">MLRGSVFAASAMIMVGSSVAVMGVLRHFPVYAGQALRFALAAVLLLVVLRGQERRTGKRPPRVTGPQWMRIVVLAAIGMVGFNVAIAAAERHTDPALVGVIVGCAPVVIALITPLLSRTPPSGRILLAGLVVTAGAGLAQGFGSSTSVLGVILSVGALFGEVAFALVAAPLLGTLGALRVSTYACLTAVPLCLIGVVVTGQYAVPDAGQLLALLWLGVVVTACAYVLWFTSVGSIGPERAGLFTSLVPISAVGVTALIGTGEPTWGHATGAIVVLLGLLVGLTTSKEPDFIVAGPRK</sequence>
<dbReference type="Pfam" id="PF00892">
    <property type="entry name" value="EamA"/>
    <property type="match status" value="2"/>
</dbReference>
<feature type="transmembrane region" description="Helical" evidence="6">
    <location>
        <begin position="125"/>
        <end position="142"/>
    </location>
</feature>
<feature type="transmembrane region" description="Helical" evidence="6">
    <location>
        <begin position="265"/>
        <end position="282"/>
    </location>
</feature>
<keyword evidence="9" id="KW-1185">Reference proteome</keyword>
<evidence type="ECO:0000256" key="1">
    <source>
        <dbReference type="ARBA" id="ARBA00004141"/>
    </source>
</evidence>
<evidence type="ECO:0000256" key="5">
    <source>
        <dbReference type="ARBA" id="ARBA00023136"/>
    </source>
</evidence>
<evidence type="ECO:0000259" key="7">
    <source>
        <dbReference type="Pfam" id="PF00892"/>
    </source>
</evidence>
<feature type="transmembrane region" description="Helical" evidence="6">
    <location>
        <begin position="70"/>
        <end position="89"/>
    </location>
</feature>
<reference evidence="8" key="1">
    <citation type="submission" date="2024-01" db="EMBL/GenBank/DDBJ databases">
        <title>First draft genome sequence data of TA4-1, the type strain of Gram-positive actinobacterium Streptomyces chiangmaiensis.</title>
        <authorList>
            <person name="Yasawong M."/>
            <person name="Nantapong N."/>
        </authorList>
    </citation>
    <scope>NUCLEOTIDE SEQUENCE</scope>
    <source>
        <strain evidence="8">TA4-1</strain>
    </source>
</reference>
<dbReference type="InterPro" id="IPR000620">
    <property type="entry name" value="EamA_dom"/>
</dbReference>
<evidence type="ECO:0000313" key="9">
    <source>
        <dbReference type="Proteomes" id="UP001333996"/>
    </source>
</evidence>
<dbReference type="SUPFAM" id="SSF103481">
    <property type="entry name" value="Multidrug resistance efflux transporter EmrE"/>
    <property type="match status" value="2"/>
</dbReference>
<dbReference type="InterPro" id="IPR050638">
    <property type="entry name" value="AA-Vitamin_Transporters"/>
</dbReference>
<dbReference type="RefSeq" id="WP_329512620.1">
    <property type="nucleotide sequence ID" value="NZ_BAAAYZ010000058.1"/>
</dbReference>
<comment type="subcellular location">
    <subcellularLocation>
        <location evidence="1">Membrane</location>
        <topology evidence="1">Multi-pass membrane protein</topology>
    </subcellularLocation>
</comment>
<feature type="transmembrane region" description="Helical" evidence="6">
    <location>
        <begin position="210"/>
        <end position="228"/>
    </location>
</feature>
<comment type="similarity">
    <text evidence="2">Belongs to the EamA transporter family.</text>
</comment>
<gene>
    <name evidence="8" type="ORF">VXC91_42015</name>
</gene>
<feature type="transmembrane region" description="Helical" evidence="6">
    <location>
        <begin position="183"/>
        <end position="204"/>
    </location>
</feature>
<feature type="domain" description="EamA" evidence="7">
    <location>
        <begin position="149"/>
        <end position="280"/>
    </location>
</feature>
<dbReference type="EMBL" id="JAYWVC010000344">
    <property type="protein sequence ID" value="MED7828272.1"/>
    <property type="molecule type" value="Genomic_DNA"/>
</dbReference>
<keyword evidence="4 6" id="KW-1133">Transmembrane helix</keyword>
<protein>
    <submittedName>
        <fullName evidence="8">DMT family transporter</fullName>
    </submittedName>
</protein>
<proteinExistence type="inferred from homology"/>
<comment type="caution">
    <text evidence="8">The sequence shown here is derived from an EMBL/GenBank/DDBJ whole genome shotgun (WGS) entry which is preliminary data.</text>
</comment>
<feature type="transmembrane region" description="Helical" evidence="6">
    <location>
        <begin position="240"/>
        <end position="259"/>
    </location>
</feature>
<evidence type="ECO:0000256" key="3">
    <source>
        <dbReference type="ARBA" id="ARBA00022692"/>
    </source>
</evidence>
<dbReference type="PANTHER" id="PTHR32322">
    <property type="entry name" value="INNER MEMBRANE TRANSPORTER"/>
    <property type="match status" value="1"/>
</dbReference>
<dbReference type="InterPro" id="IPR037185">
    <property type="entry name" value="EmrE-like"/>
</dbReference>
<keyword evidence="5 6" id="KW-0472">Membrane</keyword>
<evidence type="ECO:0000256" key="2">
    <source>
        <dbReference type="ARBA" id="ARBA00007362"/>
    </source>
</evidence>
<evidence type="ECO:0000256" key="4">
    <source>
        <dbReference type="ARBA" id="ARBA00022989"/>
    </source>
</evidence>
<feature type="transmembrane region" description="Helical" evidence="6">
    <location>
        <begin position="31"/>
        <end position="49"/>
    </location>
</feature>
<name>A0ABU7FVY3_9ACTN</name>
<feature type="transmembrane region" description="Helical" evidence="6">
    <location>
        <begin position="148"/>
        <end position="171"/>
    </location>
</feature>
<organism evidence="8 9">
    <name type="scientific">Streptomyces chiangmaiensis</name>
    <dbReference type="NCBI Taxonomy" id="766497"/>
    <lineage>
        <taxon>Bacteria</taxon>
        <taxon>Bacillati</taxon>
        <taxon>Actinomycetota</taxon>
        <taxon>Actinomycetes</taxon>
        <taxon>Kitasatosporales</taxon>
        <taxon>Streptomycetaceae</taxon>
        <taxon>Streptomyces</taxon>
    </lineage>
</organism>